<dbReference type="EMBL" id="PRDW01000004">
    <property type="protein sequence ID" value="PPB84265.1"/>
    <property type="molecule type" value="Genomic_DNA"/>
</dbReference>
<dbReference type="Gene3D" id="1.10.260.40">
    <property type="entry name" value="lambda repressor-like DNA-binding domains"/>
    <property type="match status" value="1"/>
</dbReference>
<dbReference type="CDD" id="cd00093">
    <property type="entry name" value="HTH_XRE"/>
    <property type="match status" value="1"/>
</dbReference>
<dbReference type="InterPro" id="IPR010982">
    <property type="entry name" value="Lambda_DNA-bd_dom_sf"/>
</dbReference>
<name>A0A2P5KC85_9BURK</name>
<evidence type="ECO:0000313" key="2">
    <source>
        <dbReference type="EMBL" id="PPB84265.1"/>
    </source>
</evidence>
<keyword evidence="3" id="KW-1185">Reference proteome</keyword>
<dbReference type="SUPFAM" id="SSF47413">
    <property type="entry name" value="lambda repressor-like DNA-binding domains"/>
    <property type="match status" value="1"/>
</dbReference>
<dbReference type="GO" id="GO:0003677">
    <property type="term" value="F:DNA binding"/>
    <property type="evidence" value="ECO:0007669"/>
    <property type="project" value="InterPro"/>
</dbReference>
<sequence length="101" mass="11624">MNETLSDMPPGAQLGSQLRRWRALHRIKQAHAAELFGVSQSTISRWEAGLQPMELAEQRHVAHTLSARLEYGRRYTSTHPFFAEIRQVLDSETLARITQPW</sequence>
<reference evidence="2 3" key="1">
    <citation type="submission" date="2018-01" db="EMBL/GenBank/DDBJ databases">
        <title>Genomic Encyclopedia of Type Strains, Phase III (KMG-III): the genomes of soil and plant-associated and newly described type strains.</title>
        <authorList>
            <person name="Whitman W."/>
        </authorList>
    </citation>
    <scope>NUCLEOTIDE SEQUENCE [LARGE SCALE GENOMIC DNA]</scope>
    <source>
        <strain evidence="2 3">HKI456</strain>
    </source>
</reference>
<dbReference type="Pfam" id="PF13560">
    <property type="entry name" value="HTH_31"/>
    <property type="match status" value="1"/>
</dbReference>
<dbReference type="InterPro" id="IPR001387">
    <property type="entry name" value="Cro/C1-type_HTH"/>
</dbReference>
<protein>
    <submittedName>
        <fullName evidence="2">Helix-turn-helix protein</fullName>
    </submittedName>
</protein>
<dbReference type="Proteomes" id="UP000243096">
    <property type="component" value="Unassembled WGS sequence"/>
</dbReference>
<feature type="domain" description="HTH cro/C1-type" evidence="1">
    <location>
        <begin position="18"/>
        <end position="49"/>
    </location>
</feature>
<dbReference type="AlphaFoldDB" id="A0A2P5KC85"/>
<dbReference type="PROSITE" id="PS50943">
    <property type="entry name" value="HTH_CROC1"/>
    <property type="match status" value="1"/>
</dbReference>
<evidence type="ECO:0000313" key="3">
    <source>
        <dbReference type="Proteomes" id="UP000243096"/>
    </source>
</evidence>
<comment type="caution">
    <text evidence="2">The sequence shown here is derived from an EMBL/GenBank/DDBJ whole genome shotgun (WGS) entry which is preliminary data.</text>
</comment>
<accession>A0A2P5KC85</accession>
<organism evidence="2 3">
    <name type="scientific">Mycetohabitans endofungorum</name>
    <dbReference type="NCBI Taxonomy" id="417203"/>
    <lineage>
        <taxon>Bacteria</taxon>
        <taxon>Pseudomonadati</taxon>
        <taxon>Pseudomonadota</taxon>
        <taxon>Betaproteobacteria</taxon>
        <taxon>Burkholderiales</taxon>
        <taxon>Burkholderiaceae</taxon>
        <taxon>Mycetohabitans</taxon>
    </lineage>
</organism>
<evidence type="ECO:0000259" key="1">
    <source>
        <dbReference type="PROSITE" id="PS50943"/>
    </source>
</evidence>
<gene>
    <name evidence="2" type="ORF">B0O95_104218</name>
</gene>
<proteinExistence type="predicted"/>
<dbReference type="SMART" id="SM00530">
    <property type="entry name" value="HTH_XRE"/>
    <property type="match status" value="1"/>
</dbReference>